<sequence>MTLGYFCSTFFTYEDGYNRIINELASINDLNLDSADEQIKFQEELIESLEVQEGEENEENIEFDGVPCIDGATENSFTLYAHILSFSGDLLALAKVMHITGHNSYKACCFCSIQGIYCQGNRHIYFPLKPPTGMSGYRYNPKSLPLRTHEDYIPNSEDRVFATDNAQKKLYSPSRKYHMNKSELKCLKAYYITALGIRANQLLFVTSSIKKYGKFQMNNGLMINSKLSNRKGDLARTNYCITAKLIVDRNAPVILEEKEFFGEVRYFFSHQYGDHWSMLAYVQWVRNPQPSEHGLLKFRAFEVINISAICRNVGFFRLPNNESYIIDQENRIRFR</sequence>
<evidence type="ECO:0000313" key="1">
    <source>
        <dbReference type="EMBL" id="CAG8453526.1"/>
    </source>
</evidence>
<dbReference type="EMBL" id="CAJVPU010000529">
    <property type="protein sequence ID" value="CAG8453526.1"/>
    <property type="molecule type" value="Genomic_DNA"/>
</dbReference>
<proteinExistence type="predicted"/>
<reference evidence="1" key="1">
    <citation type="submission" date="2021-06" db="EMBL/GenBank/DDBJ databases">
        <authorList>
            <person name="Kallberg Y."/>
            <person name="Tangrot J."/>
            <person name="Rosling A."/>
        </authorList>
    </citation>
    <scope>NUCLEOTIDE SEQUENCE</scope>
    <source>
        <strain evidence="1">IL203A</strain>
    </source>
</reference>
<keyword evidence="2" id="KW-1185">Reference proteome</keyword>
<dbReference type="Proteomes" id="UP000789702">
    <property type="component" value="Unassembled WGS sequence"/>
</dbReference>
<organism evidence="1 2">
    <name type="scientific">Dentiscutata heterogama</name>
    <dbReference type="NCBI Taxonomy" id="1316150"/>
    <lineage>
        <taxon>Eukaryota</taxon>
        <taxon>Fungi</taxon>
        <taxon>Fungi incertae sedis</taxon>
        <taxon>Mucoromycota</taxon>
        <taxon>Glomeromycotina</taxon>
        <taxon>Glomeromycetes</taxon>
        <taxon>Diversisporales</taxon>
        <taxon>Gigasporaceae</taxon>
        <taxon>Dentiscutata</taxon>
    </lineage>
</organism>
<evidence type="ECO:0000313" key="2">
    <source>
        <dbReference type="Proteomes" id="UP000789702"/>
    </source>
</evidence>
<name>A0ACA9K5Q9_9GLOM</name>
<gene>
    <name evidence="1" type="ORF">DHETER_LOCUS955</name>
</gene>
<comment type="caution">
    <text evidence="1">The sequence shown here is derived from an EMBL/GenBank/DDBJ whole genome shotgun (WGS) entry which is preliminary data.</text>
</comment>
<protein>
    <submittedName>
        <fullName evidence="1">6668_t:CDS:1</fullName>
    </submittedName>
</protein>
<accession>A0ACA9K5Q9</accession>